<gene>
    <name evidence="2" type="ORF">NEH99_00190</name>
</gene>
<organism evidence="2 3">
    <name type="scientific">Brachyspira pilosicoli</name>
    <name type="common">Serpulina pilosicoli</name>
    <dbReference type="NCBI Taxonomy" id="52584"/>
    <lineage>
        <taxon>Bacteria</taxon>
        <taxon>Pseudomonadati</taxon>
        <taxon>Spirochaetota</taxon>
        <taxon>Spirochaetia</taxon>
        <taxon>Brachyspirales</taxon>
        <taxon>Brachyspiraceae</taxon>
        <taxon>Brachyspira</taxon>
    </lineage>
</organism>
<dbReference type="InterPro" id="IPR005149">
    <property type="entry name" value="Tscrpt_reg_PadR_N"/>
</dbReference>
<dbReference type="SUPFAM" id="SSF46785">
    <property type="entry name" value="Winged helix' DNA-binding domain"/>
    <property type="match status" value="1"/>
</dbReference>
<dbReference type="PANTHER" id="PTHR33169">
    <property type="entry name" value="PADR-FAMILY TRANSCRIPTIONAL REGULATOR"/>
    <property type="match status" value="1"/>
</dbReference>
<reference evidence="2" key="1">
    <citation type="submission" date="2022-06" db="EMBL/GenBank/DDBJ databases">
        <title>Brachyspira pilosicoli from pigs in Switzerland.</title>
        <authorList>
            <person name="Schmitt S."/>
            <person name="Arnold M."/>
            <person name="Rossano A."/>
            <person name="Perreten V."/>
        </authorList>
    </citation>
    <scope>NUCLEOTIDE SEQUENCE</scope>
    <source>
        <strain evidence="2">MEI4028</strain>
    </source>
</reference>
<protein>
    <submittedName>
        <fullName evidence="2">Helix-turn-helix transcriptional regulator</fullName>
    </submittedName>
</protein>
<accession>A0AAJ6KBT0</accession>
<dbReference type="InterPro" id="IPR052509">
    <property type="entry name" value="Metal_resp_DNA-bind_regulator"/>
</dbReference>
<dbReference type="EMBL" id="CP098754">
    <property type="protein sequence ID" value="WIH94971.1"/>
    <property type="molecule type" value="Genomic_DNA"/>
</dbReference>
<dbReference type="InterPro" id="IPR036388">
    <property type="entry name" value="WH-like_DNA-bd_sf"/>
</dbReference>
<feature type="domain" description="Transcription regulator PadR N-terminal" evidence="1">
    <location>
        <begin position="23"/>
        <end position="91"/>
    </location>
</feature>
<dbReference type="RefSeq" id="WP_115588817.1">
    <property type="nucleotide sequence ID" value="NZ_CP098749.1"/>
</dbReference>
<dbReference type="InterPro" id="IPR036390">
    <property type="entry name" value="WH_DNA-bd_sf"/>
</dbReference>
<dbReference type="Pfam" id="PF03551">
    <property type="entry name" value="PadR"/>
    <property type="match status" value="1"/>
</dbReference>
<evidence type="ECO:0000313" key="2">
    <source>
        <dbReference type="EMBL" id="WIH94971.1"/>
    </source>
</evidence>
<dbReference type="Gene3D" id="1.10.10.10">
    <property type="entry name" value="Winged helix-like DNA-binding domain superfamily/Winged helix DNA-binding domain"/>
    <property type="match status" value="1"/>
</dbReference>
<name>A0AAJ6KBT0_BRAPL</name>
<dbReference type="PANTHER" id="PTHR33169:SF14">
    <property type="entry name" value="TRANSCRIPTIONAL REGULATOR RV3488"/>
    <property type="match status" value="1"/>
</dbReference>
<dbReference type="AlphaFoldDB" id="A0AAJ6KBT0"/>
<dbReference type="Proteomes" id="UP001242021">
    <property type="component" value="Chromosome"/>
</dbReference>
<evidence type="ECO:0000313" key="3">
    <source>
        <dbReference type="Proteomes" id="UP001242021"/>
    </source>
</evidence>
<evidence type="ECO:0000259" key="1">
    <source>
        <dbReference type="Pfam" id="PF03551"/>
    </source>
</evidence>
<sequence>MNNDDLISSLVQELRRGTLIMVVLSQLKNEEYGYSLINKLKENGITIESNTLYPLLRRLENQGLLKSEWKTNEEKPRKYYLITKDGLKVLEKSKEHWREYSNAVNKILENN</sequence>
<proteinExistence type="predicted"/>